<dbReference type="SUPFAM" id="SSF51735">
    <property type="entry name" value="NAD(P)-binding Rossmann-fold domains"/>
    <property type="match status" value="1"/>
</dbReference>
<dbReference type="FunFam" id="3.40.50.720:FF:000084">
    <property type="entry name" value="Short-chain dehydrogenase reductase"/>
    <property type="match status" value="1"/>
</dbReference>
<dbReference type="PRINTS" id="PR00081">
    <property type="entry name" value="GDHRDH"/>
</dbReference>
<dbReference type="GO" id="GO:0016616">
    <property type="term" value="F:oxidoreductase activity, acting on the CH-OH group of donors, NAD or NADP as acceptor"/>
    <property type="evidence" value="ECO:0007669"/>
    <property type="project" value="TreeGrafter"/>
</dbReference>
<dbReference type="PROSITE" id="PS00061">
    <property type="entry name" value="ADH_SHORT"/>
    <property type="match status" value="1"/>
</dbReference>
<keyword evidence="2" id="KW-0560">Oxidoreductase</keyword>
<gene>
    <name evidence="3" type="ORF">NT2_08_01250</name>
</gene>
<evidence type="ECO:0000256" key="1">
    <source>
        <dbReference type="ARBA" id="ARBA00006484"/>
    </source>
</evidence>
<dbReference type="InterPro" id="IPR036291">
    <property type="entry name" value="NAD(P)-bd_dom_sf"/>
</dbReference>
<dbReference type="Proteomes" id="UP000016568">
    <property type="component" value="Unassembled WGS sequence"/>
</dbReference>
<accession>U3A6J1</accession>
<dbReference type="EMBL" id="BASZ01000008">
    <property type="protein sequence ID" value="GAD50338.1"/>
    <property type="molecule type" value="Genomic_DNA"/>
</dbReference>
<dbReference type="InterPro" id="IPR020904">
    <property type="entry name" value="Sc_DH/Rdtase_CS"/>
</dbReference>
<dbReference type="AlphaFoldDB" id="U3A6J1"/>
<protein>
    <submittedName>
        <fullName evidence="3">Putative oxidoreductase</fullName>
    </submittedName>
</protein>
<dbReference type="GO" id="GO:0006633">
    <property type="term" value="P:fatty acid biosynthetic process"/>
    <property type="evidence" value="ECO:0007669"/>
    <property type="project" value="TreeGrafter"/>
</dbReference>
<keyword evidence="4" id="KW-1185">Reference proteome</keyword>
<reference evidence="3 4" key="1">
    <citation type="submission" date="2013-09" db="EMBL/GenBank/DDBJ databases">
        <title>Whole genome shotgun sequence of Novosphingobium tardaugens NBRC 16725.</title>
        <authorList>
            <person name="Isaki S."/>
            <person name="Hosoyama A."/>
            <person name="Tsuchikane K."/>
            <person name="Katsumata H."/>
            <person name="Ando Y."/>
            <person name="Yamazaki S."/>
            <person name="Fujita N."/>
        </authorList>
    </citation>
    <scope>NUCLEOTIDE SEQUENCE [LARGE SCALE GENOMIC DNA]</scope>
    <source>
        <strain evidence="3 4">NBRC 16725</strain>
    </source>
</reference>
<dbReference type="CDD" id="cd05233">
    <property type="entry name" value="SDR_c"/>
    <property type="match status" value="1"/>
</dbReference>
<dbReference type="PRINTS" id="PR00080">
    <property type="entry name" value="SDRFAMILY"/>
</dbReference>
<dbReference type="Gene3D" id="3.40.50.720">
    <property type="entry name" value="NAD(P)-binding Rossmann-like Domain"/>
    <property type="match status" value="1"/>
</dbReference>
<dbReference type="Pfam" id="PF13561">
    <property type="entry name" value="adh_short_C2"/>
    <property type="match status" value="1"/>
</dbReference>
<name>U3A6J1_9SPHN</name>
<dbReference type="eggNOG" id="COG1028">
    <property type="taxonomic scope" value="Bacteria"/>
</dbReference>
<dbReference type="PANTHER" id="PTHR42760">
    <property type="entry name" value="SHORT-CHAIN DEHYDROGENASES/REDUCTASES FAMILY MEMBER"/>
    <property type="match status" value="1"/>
</dbReference>
<proteinExistence type="inferred from homology"/>
<dbReference type="InterPro" id="IPR002347">
    <property type="entry name" value="SDR_fam"/>
</dbReference>
<organism evidence="3 4">
    <name type="scientific">Caenibius tardaugens NBRC 16725</name>
    <dbReference type="NCBI Taxonomy" id="1219035"/>
    <lineage>
        <taxon>Bacteria</taxon>
        <taxon>Pseudomonadati</taxon>
        <taxon>Pseudomonadota</taxon>
        <taxon>Alphaproteobacteria</taxon>
        <taxon>Sphingomonadales</taxon>
        <taxon>Erythrobacteraceae</taxon>
        <taxon>Caenibius</taxon>
    </lineage>
</organism>
<comment type="caution">
    <text evidence="3">The sequence shown here is derived from an EMBL/GenBank/DDBJ whole genome shotgun (WGS) entry which is preliminary data.</text>
</comment>
<dbReference type="KEGG" id="ntd:EGO55_03530"/>
<dbReference type="PANTHER" id="PTHR42760:SF133">
    <property type="entry name" value="3-OXOACYL-[ACYL-CARRIER-PROTEIN] REDUCTASE"/>
    <property type="match status" value="1"/>
</dbReference>
<dbReference type="RefSeq" id="WP_021691156.1">
    <property type="nucleotide sequence ID" value="NZ_BASZ01000008.1"/>
</dbReference>
<dbReference type="GO" id="GO:0048038">
    <property type="term" value="F:quinone binding"/>
    <property type="evidence" value="ECO:0007669"/>
    <property type="project" value="TreeGrafter"/>
</dbReference>
<sequence>MMDFSGKSVLVTGGASGIGYATAQLFLRSGADVVIADINQAGLASAAEKLATETGGKVLAVPCDSADPDSCTHLIDESVKALGKLDVVCNIAGVLANGPTETFADETWLKVLSVNLNGPFYISKRAIPHLLETKGCIVNVASVAGLVGVPYGAAYSASKAGVIGLTKALATEYSKRGIRVNAICPGHVITPMTAGGANFGPETDMELMTRLFPLTGKGSDPSEMAAAIAFLASDAAVNATGTILTIDGGQTAI</sequence>
<evidence type="ECO:0000313" key="4">
    <source>
        <dbReference type="Proteomes" id="UP000016568"/>
    </source>
</evidence>
<dbReference type="OrthoDB" id="9804774at2"/>
<comment type="similarity">
    <text evidence="1">Belongs to the short-chain dehydrogenases/reductases (SDR) family.</text>
</comment>
<evidence type="ECO:0000256" key="2">
    <source>
        <dbReference type="ARBA" id="ARBA00023002"/>
    </source>
</evidence>
<evidence type="ECO:0000313" key="3">
    <source>
        <dbReference type="EMBL" id="GAD50338.1"/>
    </source>
</evidence>